<organism evidence="1 2">
    <name type="scientific">Heterorhabditis bacteriophora</name>
    <name type="common">Entomopathogenic nematode worm</name>
    <dbReference type="NCBI Taxonomy" id="37862"/>
    <lineage>
        <taxon>Eukaryota</taxon>
        <taxon>Metazoa</taxon>
        <taxon>Ecdysozoa</taxon>
        <taxon>Nematoda</taxon>
        <taxon>Chromadorea</taxon>
        <taxon>Rhabditida</taxon>
        <taxon>Rhabditina</taxon>
        <taxon>Rhabditomorpha</taxon>
        <taxon>Strongyloidea</taxon>
        <taxon>Heterorhabditidae</taxon>
        <taxon>Heterorhabditis</taxon>
    </lineage>
</organism>
<dbReference type="AlphaFoldDB" id="A0A1I7X387"/>
<keyword evidence="1" id="KW-1185">Reference proteome</keyword>
<sequence>MCYHFETHCIIKNKQLFTLRHNIVNNSITQENRAKGQISLKSSLPATTENEFNLLNSINLREDSIPHLVSINEHNGFIQPEKLHVTAQCYPNGVNVTFQVDGSNVV</sequence>
<protein>
    <submittedName>
        <fullName evidence="2">Uncharacterized protein</fullName>
    </submittedName>
</protein>
<proteinExistence type="predicted"/>
<evidence type="ECO:0000313" key="2">
    <source>
        <dbReference type="WBParaSite" id="Hba_11933"/>
    </source>
</evidence>
<accession>A0A1I7X387</accession>
<reference evidence="2" key="1">
    <citation type="submission" date="2016-11" db="UniProtKB">
        <authorList>
            <consortium name="WormBaseParasite"/>
        </authorList>
    </citation>
    <scope>IDENTIFICATION</scope>
</reference>
<evidence type="ECO:0000313" key="1">
    <source>
        <dbReference type="Proteomes" id="UP000095283"/>
    </source>
</evidence>
<dbReference type="WBParaSite" id="Hba_11933">
    <property type="protein sequence ID" value="Hba_11933"/>
    <property type="gene ID" value="Hba_11933"/>
</dbReference>
<dbReference type="Proteomes" id="UP000095283">
    <property type="component" value="Unplaced"/>
</dbReference>
<name>A0A1I7X387_HETBA</name>